<sequence length="235" mass="25773">MFTGIVEHIGTVEEFKELDTSESGGNGVSLLIKDATSILGDCHIGDSISINGTCLTVTEFDENTFKVGLAPETLRRTNLGSLKSGSKVNLERAIGGDVRFGGHYVQGHVDTVASIEKIDKDGNALNFTFKLKDLQYINYIVEKGFIAIDGTSLTITHVDHKQGTFGISMIEHTQKNVIMTLKHIDDFVNIEVDLTGKLIEKQVELQLSSQISNEESPLVSLIHKIVEEKLSKITK</sequence>
<comment type="pathway">
    <text evidence="3">Cofactor biosynthesis; riboflavin biosynthesis; riboflavin from 2-hydroxy-3-oxobutyl phosphate and 5-amino-6-(D-ribitylamino)uracil: step 2/2.</text>
</comment>
<dbReference type="EMBL" id="CAIF01000003">
    <property type="protein sequence ID" value="CCH40690.1"/>
    <property type="molecule type" value="Genomic_DNA"/>
</dbReference>
<evidence type="ECO:0000256" key="2">
    <source>
        <dbReference type="ARBA" id="ARBA00002803"/>
    </source>
</evidence>
<dbReference type="InterPro" id="IPR023366">
    <property type="entry name" value="ATP_synth_asu-like_sf"/>
</dbReference>
<evidence type="ECO:0000256" key="3">
    <source>
        <dbReference type="ARBA" id="ARBA00004887"/>
    </source>
</evidence>
<comment type="function">
    <text evidence="2">Catalyzes the dismutation of two molecules of 6,7-dimethyl-8-ribityllumazine, resulting in the formation of riboflavin and 5-amino-6-(D-ribitylamino)uracil.</text>
</comment>
<dbReference type="CDD" id="cd00402">
    <property type="entry name" value="Riboflavin_synthase_like"/>
    <property type="match status" value="1"/>
</dbReference>
<evidence type="ECO:0000256" key="6">
    <source>
        <dbReference type="ARBA" id="ARBA00013950"/>
    </source>
</evidence>
<dbReference type="AlphaFoldDB" id="K0K752"/>
<keyword evidence="8 12" id="KW-0808">Transferase</keyword>
<dbReference type="GO" id="GO:0009231">
    <property type="term" value="P:riboflavin biosynthetic process"/>
    <property type="evidence" value="ECO:0007669"/>
    <property type="project" value="UniProtKB-KW"/>
</dbReference>
<keyword evidence="13" id="KW-1185">Reference proteome</keyword>
<proteinExistence type="predicted"/>
<evidence type="ECO:0000256" key="8">
    <source>
        <dbReference type="ARBA" id="ARBA00022679"/>
    </source>
</evidence>
<feature type="repeat" description="Lumazine-binding" evidence="10">
    <location>
        <begin position="104"/>
        <end position="203"/>
    </location>
</feature>
<protein>
    <recommendedName>
        <fullName evidence="6">Riboflavin synthase</fullName>
        <ecNumber evidence="5">2.5.1.9</ecNumber>
    </recommendedName>
</protein>
<dbReference type="eggNOG" id="KOG3310">
    <property type="taxonomic scope" value="Eukaryota"/>
</dbReference>
<dbReference type="STRING" id="1206466.K0K752"/>
<dbReference type="InterPro" id="IPR026017">
    <property type="entry name" value="Lumazine-bd_dom"/>
</dbReference>
<dbReference type="PIRSF" id="PIRSF000498">
    <property type="entry name" value="Riboflavin_syn_A"/>
    <property type="match status" value="1"/>
</dbReference>
<dbReference type="InterPro" id="IPR001783">
    <property type="entry name" value="Lumazine-bd"/>
</dbReference>
<dbReference type="PANTHER" id="PTHR21098">
    <property type="entry name" value="RIBOFLAVIN SYNTHASE ALPHA CHAIN"/>
    <property type="match status" value="1"/>
</dbReference>
<evidence type="ECO:0000256" key="10">
    <source>
        <dbReference type="PROSITE-ProRule" id="PRU00524"/>
    </source>
</evidence>
<comment type="caution">
    <text evidence="12">The sequence shown here is derived from an EMBL/GenBank/DDBJ whole genome shotgun (WGS) entry which is preliminary data.</text>
</comment>
<evidence type="ECO:0000259" key="11">
    <source>
        <dbReference type="PROSITE" id="PS51177"/>
    </source>
</evidence>
<organism evidence="12 13">
    <name type="scientific">Wickerhamomyces ciferrii (strain ATCC 14091 / BCRC 22168 / CBS 111 / JCM 3599 / NBRC 0793 / NRRL Y-1031 F-60-10)</name>
    <name type="common">Yeast</name>
    <name type="synonym">Pichia ciferrii</name>
    <dbReference type="NCBI Taxonomy" id="1206466"/>
    <lineage>
        <taxon>Eukaryota</taxon>
        <taxon>Fungi</taxon>
        <taxon>Dikarya</taxon>
        <taxon>Ascomycota</taxon>
        <taxon>Saccharomycotina</taxon>
        <taxon>Saccharomycetes</taxon>
        <taxon>Phaffomycetales</taxon>
        <taxon>Wickerhamomycetaceae</taxon>
        <taxon>Wickerhamomyces</taxon>
    </lineage>
</organism>
<evidence type="ECO:0000313" key="12">
    <source>
        <dbReference type="EMBL" id="CCH40690.1"/>
    </source>
</evidence>
<evidence type="ECO:0000256" key="1">
    <source>
        <dbReference type="ARBA" id="ARBA00000968"/>
    </source>
</evidence>
<keyword evidence="9" id="KW-0677">Repeat</keyword>
<dbReference type="SUPFAM" id="SSF63380">
    <property type="entry name" value="Riboflavin synthase domain-like"/>
    <property type="match status" value="2"/>
</dbReference>
<feature type="repeat" description="Lumazine-binding" evidence="10">
    <location>
        <begin position="1"/>
        <end position="103"/>
    </location>
</feature>
<dbReference type="FunFam" id="2.40.30.20:FF:000004">
    <property type="entry name" value="Riboflavin synthase, alpha subunit"/>
    <property type="match status" value="1"/>
</dbReference>
<dbReference type="Proteomes" id="UP000009328">
    <property type="component" value="Unassembled WGS sequence"/>
</dbReference>
<comment type="subunit">
    <text evidence="4">Homotrimer.</text>
</comment>
<reference evidence="12 13" key="1">
    <citation type="journal article" date="2012" name="Eukaryot. Cell">
        <title>Draft genome sequence of Wickerhamomyces ciferrii NRRL Y-1031 F-60-10.</title>
        <authorList>
            <person name="Schneider J."/>
            <person name="Andrea H."/>
            <person name="Blom J."/>
            <person name="Jaenicke S."/>
            <person name="Ruckert C."/>
            <person name="Schorsch C."/>
            <person name="Szczepanowski R."/>
            <person name="Farwick M."/>
            <person name="Goesmann A."/>
            <person name="Puhler A."/>
            <person name="Schaffer S."/>
            <person name="Tauch A."/>
            <person name="Kohler T."/>
            <person name="Brinkrolf K."/>
        </authorList>
    </citation>
    <scope>NUCLEOTIDE SEQUENCE [LARGE SCALE GENOMIC DNA]</scope>
    <source>
        <strain evidence="13">ATCC 14091 / BCRC 22168 / CBS 111 / JCM 3599 / NBRC 0793 / NRRL Y-1031 F-60-10</strain>
    </source>
</reference>
<dbReference type="PROSITE" id="PS51177">
    <property type="entry name" value="LUMAZINE_BIND"/>
    <property type="match status" value="2"/>
</dbReference>
<dbReference type="EC" id="2.5.1.9" evidence="5"/>
<dbReference type="NCBIfam" id="TIGR00187">
    <property type="entry name" value="ribE"/>
    <property type="match status" value="1"/>
</dbReference>
<dbReference type="PANTHER" id="PTHR21098:SF0">
    <property type="entry name" value="RIBOFLAVIN SYNTHASE"/>
    <property type="match status" value="1"/>
</dbReference>
<name>K0K752_WICCF</name>
<dbReference type="FunCoup" id="K0K752">
    <property type="interactions" value="200"/>
</dbReference>
<accession>K0K752</accession>
<dbReference type="Pfam" id="PF00677">
    <property type="entry name" value="Lum_binding"/>
    <property type="match status" value="2"/>
</dbReference>
<dbReference type="FunFam" id="2.40.30.20:FF:000006">
    <property type="entry name" value="Riboflavin synthase, alpha subunit"/>
    <property type="match status" value="1"/>
</dbReference>
<feature type="domain" description="Lumazine-binding" evidence="11">
    <location>
        <begin position="1"/>
        <end position="103"/>
    </location>
</feature>
<gene>
    <name evidence="12" type="ORF">BN7_224</name>
</gene>
<evidence type="ECO:0000256" key="5">
    <source>
        <dbReference type="ARBA" id="ARBA00012827"/>
    </source>
</evidence>
<comment type="catalytic activity">
    <reaction evidence="1">
        <text>2 6,7-dimethyl-8-(1-D-ribityl)lumazine + H(+) = 5-amino-6-(D-ribitylamino)uracil + riboflavin</text>
        <dbReference type="Rhea" id="RHEA:20772"/>
        <dbReference type="ChEBI" id="CHEBI:15378"/>
        <dbReference type="ChEBI" id="CHEBI:15934"/>
        <dbReference type="ChEBI" id="CHEBI:57986"/>
        <dbReference type="ChEBI" id="CHEBI:58201"/>
        <dbReference type="EC" id="2.5.1.9"/>
    </reaction>
</comment>
<dbReference type="HOGENOM" id="CLU_034388_1_1_1"/>
<evidence type="ECO:0000256" key="9">
    <source>
        <dbReference type="ARBA" id="ARBA00022737"/>
    </source>
</evidence>
<dbReference type="InParanoid" id="K0K752"/>
<dbReference type="InterPro" id="IPR017938">
    <property type="entry name" value="Riboflavin_synthase-like_b-brl"/>
</dbReference>
<dbReference type="Gene3D" id="2.40.30.20">
    <property type="match status" value="2"/>
</dbReference>
<evidence type="ECO:0000256" key="4">
    <source>
        <dbReference type="ARBA" id="ARBA00011233"/>
    </source>
</evidence>
<feature type="domain" description="Lumazine-binding" evidence="11">
    <location>
        <begin position="104"/>
        <end position="203"/>
    </location>
</feature>
<dbReference type="GO" id="GO:0004746">
    <property type="term" value="F:riboflavin synthase activity"/>
    <property type="evidence" value="ECO:0007669"/>
    <property type="project" value="UniProtKB-EC"/>
</dbReference>
<dbReference type="NCBIfam" id="NF006767">
    <property type="entry name" value="PRK09289.1"/>
    <property type="match status" value="1"/>
</dbReference>
<keyword evidence="7" id="KW-0686">Riboflavin biosynthesis</keyword>
<evidence type="ECO:0000256" key="7">
    <source>
        <dbReference type="ARBA" id="ARBA00022619"/>
    </source>
</evidence>
<evidence type="ECO:0000313" key="13">
    <source>
        <dbReference type="Proteomes" id="UP000009328"/>
    </source>
</evidence>